<proteinExistence type="predicted"/>
<reference evidence="5 6" key="1">
    <citation type="submission" date="2020-02" db="EMBL/GenBank/DDBJ databases">
        <authorList>
            <person name="Zheng R.K."/>
            <person name="Sun C.M."/>
        </authorList>
    </citation>
    <scope>NUCLEOTIDE SEQUENCE [LARGE SCALE GENOMIC DNA]</scope>
    <source>
        <strain evidence="6">rifampicinis</strain>
    </source>
</reference>
<dbReference type="SMART" id="SM00345">
    <property type="entry name" value="HTH_GNTR"/>
    <property type="match status" value="1"/>
</dbReference>
<dbReference type="Gene3D" id="1.10.10.10">
    <property type="entry name" value="Winged helix-like DNA-binding domain superfamily/Winged helix DNA-binding domain"/>
    <property type="match status" value="1"/>
</dbReference>
<dbReference type="SMART" id="SM00866">
    <property type="entry name" value="UTRA"/>
    <property type="match status" value="1"/>
</dbReference>
<dbReference type="FunFam" id="1.10.10.10:FF:000079">
    <property type="entry name" value="GntR family transcriptional regulator"/>
    <property type="match status" value="1"/>
</dbReference>
<evidence type="ECO:0000256" key="1">
    <source>
        <dbReference type="ARBA" id="ARBA00023015"/>
    </source>
</evidence>
<dbReference type="PRINTS" id="PR00035">
    <property type="entry name" value="HTHGNTR"/>
</dbReference>
<keyword evidence="2" id="KW-0238">DNA-binding</keyword>
<dbReference type="Pfam" id="PF07702">
    <property type="entry name" value="UTRA"/>
    <property type="match status" value="1"/>
</dbReference>
<dbReference type="InterPro" id="IPR011663">
    <property type="entry name" value="UTRA"/>
</dbReference>
<dbReference type="PANTHER" id="PTHR44846:SF1">
    <property type="entry name" value="MANNOSYL-D-GLYCERATE TRANSPORT_METABOLISM SYSTEM REPRESSOR MNGR-RELATED"/>
    <property type="match status" value="1"/>
</dbReference>
<keyword evidence="3" id="KW-0804">Transcription</keyword>
<dbReference type="GO" id="GO:0045892">
    <property type="term" value="P:negative regulation of DNA-templated transcription"/>
    <property type="evidence" value="ECO:0007669"/>
    <property type="project" value="TreeGrafter"/>
</dbReference>
<dbReference type="PANTHER" id="PTHR44846">
    <property type="entry name" value="MANNOSYL-D-GLYCERATE TRANSPORT/METABOLISM SYSTEM REPRESSOR MNGR-RELATED"/>
    <property type="match status" value="1"/>
</dbReference>
<evidence type="ECO:0000256" key="3">
    <source>
        <dbReference type="ARBA" id="ARBA00023163"/>
    </source>
</evidence>
<dbReference type="InterPro" id="IPR028978">
    <property type="entry name" value="Chorismate_lyase_/UTRA_dom_sf"/>
</dbReference>
<evidence type="ECO:0000259" key="4">
    <source>
        <dbReference type="PROSITE" id="PS50949"/>
    </source>
</evidence>
<dbReference type="SUPFAM" id="SSF46785">
    <property type="entry name" value="Winged helix' DNA-binding domain"/>
    <property type="match status" value="1"/>
</dbReference>
<dbReference type="GO" id="GO:0003700">
    <property type="term" value="F:DNA-binding transcription factor activity"/>
    <property type="evidence" value="ECO:0007669"/>
    <property type="project" value="InterPro"/>
</dbReference>
<dbReference type="Proteomes" id="UP000594468">
    <property type="component" value="Chromosome"/>
</dbReference>
<evidence type="ECO:0000313" key="5">
    <source>
        <dbReference type="EMBL" id="QPC80642.1"/>
    </source>
</evidence>
<dbReference type="InterPro" id="IPR036388">
    <property type="entry name" value="WH-like_DNA-bd_sf"/>
</dbReference>
<dbReference type="PROSITE" id="PS50949">
    <property type="entry name" value="HTH_GNTR"/>
    <property type="match status" value="1"/>
</dbReference>
<dbReference type="CDD" id="cd07377">
    <property type="entry name" value="WHTH_GntR"/>
    <property type="match status" value="1"/>
</dbReference>
<keyword evidence="6" id="KW-1185">Reference proteome</keyword>
<evidence type="ECO:0000256" key="2">
    <source>
        <dbReference type="ARBA" id="ARBA00023125"/>
    </source>
</evidence>
<dbReference type="InterPro" id="IPR000524">
    <property type="entry name" value="Tscrpt_reg_HTH_GntR"/>
</dbReference>
<evidence type="ECO:0000313" key="6">
    <source>
        <dbReference type="Proteomes" id="UP000594468"/>
    </source>
</evidence>
<dbReference type="SUPFAM" id="SSF64288">
    <property type="entry name" value="Chorismate lyase-like"/>
    <property type="match status" value="1"/>
</dbReference>
<dbReference type="InterPro" id="IPR050679">
    <property type="entry name" value="Bact_HTH_transcr_reg"/>
</dbReference>
<name>A0A7S8E599_9CHLR</name>
<dbReference type="KEGG" id="pmet:G4Y79_13065"/>
<sequence>MMPNNHSSKPLYEQIKDDILYRIQSGEYAPNTQLPSERQLAAKFGVSRLTASKAIKALIQAGWLYVQIGKGTYVREKPIDQEIAALTSFSEEMASRGQQVASKILRAEVTTPPGEIARALRVSVAMDVIVLERVRYVARRPVALELAYILAAKCPGILEKHDFTRESLYSVLANDYQIHLTYAEQTFEARSAQEHEAHHLKIPIGTPVLAISRVTYNSEDAPIEVVKSMYLSDRYKFRAILRRS</sequence>
<protein>
    <submittedName>
        <fullName evidence="5">GntR family transcriptional regulator</fullName>
    </submittedName>
</protein>
<dbReference type="AlphaFoldDB" id="A0A7S8E599"/>
<dbReference type="Pfam" id="PF00392">
    <property type="entry name" value="GntR"/>
    <property type="match status" value="1"/>
</dbReference>
<keyword evidence="1" id="KW-0805">Transcription regulation</keyword>
<dbReference type="RefSeq" id="WP_195168717.1">
    <property type="nucleotide sequence ID" value="NZ_CP062983.1"/>
</dbReference>
<dbReference type="GO" id="GO:0003677">
    <property type="term" value="F:DNA binding"/>
    <property type="evidence" value="ECO:0007669"/>
    <property type="project" value="UniProtKB-KW"/>
</dbReference>
<feature type="domain" description="HTH gntR-type" evidence="4">
    <location>
        <begin position="9"/>
        <end position="77"/>
    </location>
</feature>
<dbReference type="InterPro" id="IPR036390">
    <property type="entry name" value="WH_DNA-bd_sf"/>
</dbReference>
<gene>
    <name evidence="5" type="ORF">G4Y79_13065</name>
</gene>
<dbReference type="Gene3D" id="3.40.1410.10">
    <property type="entry name" value="Chorismate lyase-like"/>
    <property type="match status" value="1"/>
</dbReference>
<accession>A0A7S8E599</accession>
<organism evidence="5 6">
    <name type="scientific">Phototrophicus methaneseepsis</name>
    <dbReference type="NCBI Taxonomy" id="2710758"/>
    <lineage>
        <taxon>Bacteria</taxon>
        <taxon>Bacillati</taxon>
        <taxon>Chloroflexota</taxon>
        <taxon>Candidatus Thermofontia</taxon>
        <taxon>Phototrophicales</taxon>
        <taxon>Phototrophicaceae</taxon>
        <taxon>Phototrophicus</taxon>
    </lineage>
</organism>
<dbReference type="EMBL" id="CP062983">
    <property type="protein sequence ID" value="QPC80642.1"/>
    <property type="molecule type" value="Genomic_DNA"/>
</dbReference>